<sequence length="595" mass="63578">MSEHRTLCAAFQATAAENPDLVALRTPGDTVAVTWREYARRVRAIAAGLAALGVGPGDAVGLMLTNRPEFHLVDTAALHLGAVPFSVYNTSAAEQLTHVFANAGARVVVTEAAFVPILRAAAPDLRLVCVNGSVADTVPLADVEAADADSFDFEAAWRAVAPSDLATIIYTSGTTGPPKGVELTHANVMAVSAALRNAFQLLPGDRVLSFLPSAHIADRVVSHYASILFGTVVTSLDDPRRLGEVLPEVRPHLFFAVPRVWQKFRLAIEAAIAAEPAPKRTLATWAIDIGTRHGRVVEAGEPVPLGLRVAQRLADRLVFAKLRARLGLTEAKMPASGAAAIPVRTLEFFWGIGVPVYEIWGMSETAGLGTSGRVGGNRIGTVGTPVHATEVRLADDGELLIRGPSVMRGYRADPVRTAETLDEDGWIHTGDIGTVDADGFVSIVDRKKELIINAAGKNMSPTNIENAIKAEGGLIGQVVAIGDDRPYISALVVLDQDAATRFATEHDLPNTCQAVAAAEQTRARIEQAIRTGNTRLSRVEQVKRFHIVPSYWEPGGDELTPTLKLRRKPIARKYATTIDDLYADTPTPDTVNLGS</sequence>
<evidence type="ECO:0000256" key="1">
    <source>
        <dbReference type="ARBA" id="ARBA00006432"/>
    </source>
</evidence>
<dbReference type="InterPro" id="IPR000873">
    <property type="entry name" value="AMP-dep_synth/lig_dom"/>
</dbReference>
<evidence type="ECO:0000259" key="6">
    <source>
        <dbReference type="Pfam" id="PF00501"/>
    </source>
</evidence>
<feature type="domain" description="AMP-dependent synthetase/ligase" evidence="6">
    <location>
        <begin position="11"/>
        <end position="410"/>
    </location>
</feature>
<dbReference type="PANTHER" id="PTHR43272">
    <property type="entry name" value="LONG-CHAIN-FATTY-ACID--COA LIGASE"/>
    <property type="match status" value="1"/>
</dbReference>
<dbReference type="SUPFAM" id="SSF56801">
    <property type="entry name" value="Acetyl-CoA synthetase-like"/>
    <property type="match status" value="1"/>
</dbReference>
<keyword evidence="4" id="KW-0443">Lipid metabolism</keyword>
<keyword evidence="2" id="KW-0436">Ligase</keyword>
<dbReference type="Pfam" id="PF00501">
    <property type="entry name" value="AMP-binding"/>
    <property type="match status" value="1"/>
</dbReference>
<evidence type="ECO:0000256" key="3">
    <source>
        <dbReference type="ARBA" id="ARBA00022832"/>
    </source>
</evidence>
<dbReference type="OrthoDB" id="9803968at2"/>
<protein>
    <recommendedName>
        <fullName evidence="5">Acyl-CoA synthetase</fullName>
    </recommendedName>
</protein>
<comment type="similarity">
    <text evidence="1">Belongs to the ATP-dependent AMP-binding enzyme family.</text>
</comment>
<dbReference type="Pfam" id="PF23562">
    <property type="entry name" value="AMP-binding_C_3"/>
    <property type="match status" value="1"/>
</dbReference>
<reference evidence="7 8" key="1">
    <citation type="submission" date="2018-02" db="EMBL/GenBank/DDBJ databases">
        <title>Genomic Encyclopedia of Archaeal and Bacterial Type Strains, Phase II (KMG-II): from individual species to whole genera.</title>
        <authorList>
            <person name="Goeker M."/>
        </authorList>
    </citation>
    <scope>NUCLEOTIDE SEQUENCE [LARGE SCALE GENOMIC DNA]</scope>
    <source>
        <strain evidence="7 8">YU 961-1</strain>
    </source>
</reference>
<accession>A0A2S6GCE7</accession>
<evidence type="ECO:0000313" key="8">
    <source>
        <dbReference type="Proteomes" id="UP000239203"/>
    </source>
</evidence>
<dbReference type="GO" id="GO:0004467">
    <property type="term" value="F:long-chain fatty acid-CoA ligase activity"/>
    <property type="evidence" value="ECO:0007669"/>
    <property type="project" value="TreeGrafter"/>
</dbReference>
<dbReference type="GO" id="GO:0016020">
    <property type="term" value="C:membrane"/>
    <property type="evidence" value="ECO:0007669"/>
    <property type="project" value="TreeGrafter"/>
</dbReference>
<dbReference type="Gene3D" id="3.40.50.12780">
    <property type="entry name" value="N-terminal domain of ligase-like"/>
    <property type="match status" value="1"/>
</dbReference>
<comment type="caution">
    <text evidence="7">The sequence shown here is derived from an EMBL/GenBank/DDBJ whole genome shotgun (WGS) entry which is preliminary data.</text>
</comment>
<keyword evidence="8" id="KW-1185">Reference proteome</keyword>
<evidence type="ECO:0000256" key="5">
    <source>
        <dbReference type="ARBA" id="ARBA00032875"/>
    </source>
</evidence>
<dbReference type="InterPro" id="IPR020845">
    <property type="entry name" value="AMP-binding_CS"/>
</dbReference>
<gene>
    <name evidence="7" type="ORF">CLV40_13541</name>
</gene>
<dbReference type="InterPro" id="IPR042099">
    <property type="entry name" value="ANL_N_sf"/>
</dbReference>
<evidence type="ECO:0000256" key="2">
    <source>
        <dbReference type="ARBA" id="ARBA00022598"/>
    </source>
</evidence>
<organism evidence="7 8">
    <name type="scientific">Actinokineospora auranticolor</name>
    <dbReference type="NCBI Taxonomy" id="155976"/>
    <lineage>
        <taxon>Bacteria</taxon>
        <taxon>Bacillati</taxon>
        <taxon>Actinomycetota</taxon>
        <taxon>Actinomycetes</taxon>
        <taxon>Pseudonocardiales</taxon>
        <taxon>Pseudonocardiaceae</taxon>
        <taxon>Actinokineospora</taxon>
    </lineage>
</organism>
<dbReference type="CDD" id="cd05907">
    <property type="entry name" value="VL_LC_FACS_like"/>
    <property type="match status" value="1"/>
</dbReference>
<dbReference type="RefSeq" id="WP_104483233.1">
    <property type="nucleotide sequence ID" value="NZ_CP154825.1"/>
</dbReference>
<dbReference type="Proteomes" id="UP000239203">
    <property type="component" value="Unassembled WGS sequence"/>
</dbReference>
<dbReference type="PANTHER" id="PTHR43272:SF32">
    <property type="entry name" value="AMP-DEPENDENT SYNTHETASE_LIGASE DOMAIN-CONTAINING PROTEIN"/>
    <property type="match status" value="1"/>
</dbReference>
<dbReference type="EMBL" id="PTIX01000035">
    <property type="protein sequence ID" value="PPK62399.1"/>
    <property type="molecule type" value="Genomic_DNA"/>
</dbReference>
<dbReference type="AlphaFoldDB" id="A0A2S6GCE7"/>
<name>A0A2S6GCE7_9PSEU</name>
<proteinExistence type="inferred from homology"/>
<dbReference type="PROSITE" id="PS00455">
    <property type="entry name" value="AMP_BINDING"/>
    <property type="match status" value="1"/>
</dbReference>
<evidence type="ECO:0000313" key="7">
    <source>
        <dbReference type="EMBL" id="PPK62399.1"/>
    </source>
</evidence>
<evidence type="ECO:0000256" key="4">
    <source>
        <dbReference type="ARBA" id="ARBA00023098"/>
    </source>
</evidence>
<keyword evidence="3" id="KW-0276">Fatty acid metabolism</keyword>